<feature type="transmembrane region" description="Helical" evidence="8">
    <location>
        <begin position="272"/>
        <end position="293"/>
    </location>
</feature>
<protein>
    <submittedName>
        <fullName evidence="11">Threonine/serine exporter ThrE family protein</fullName>
    </submittedName>
</protein>
<feature type="compositionally biased region" description="Polar residues" evidence="7">
    <location>
        <begin position="491"/>
        <end position="500"/>
    </location>
</feature>
<feature type="transmembrane region" description="Helical" evidence="8">
    <location>
        <begin position="305"/>
        <end position="327"/>
    </location>
</feature>
<dbReference type="PANTHER" id="PTHR34390:SF2">
    <property type="entry name" value="SUCCINATE TRANSPORTER SUBUNIT YJJP-RELATED"/>
    <property type="match status" value="1"/>
</dbReference>
<feature type="transmembrane region" description="Helical" evidence="8">
    <location>
        <begin position="357"/>
        <end position="377"/>
    </location>
</feature>
<dbReference type="EMBL" id="JBHUFZ010000008">
    <property type="protein sequence ID" value="MFD1889299.1"/>
    <property type="molecule type" value="Genomic_DNA"/>
</dbReference>
<evidence type="ECO:0000313" key="12">
    <source>
        <dbReference type="Proteomes" id="UP001597326"/>
    </source>
</evidence>
<evidence type="ECO:0000256" key="6">
    <source>
        <dbReference type="ARBA" id="ARBA00034125"/>
    </source>
</evidence>
<dbReference type="PANTHER" id="PTHR34390">
    <property type="entry name" value="UPF0442 PROTEIN YJJB-RELATED"/>
    <property type="match status" value="1"/>
</dbReference>
<evidence type="ECO:0000256" key="4">
    <source>
        <dbReference type="ARBA" id="ARBA00022989"/>
    </source>
</evidence>
<dbReference type="Pfam" id="PF06738">
    <property type="entry name" value="ThrE"/>
    <property type="match status" value="1"/>
</dbReference>
<keyword evidence="3 8" id="KW-0812">Transmembrane</keyword>
<dbReference type="InterPro" id="IPR024528">
    <property type="entry name" value="ThrE_2"/>
</dbReference>
<evidence type="ECO:0000313" key="11">
    <source>
        <dbReference type="EMBL" id="MFD1889299.1"/>
    </source>
</evidence>
<evidence type="ECO:0000259" key="10">
    <source>
        <dbReference type="Pfam" id="PF12821"/>
    </source>
</evidence>
<name>A0ABW4RT90_9ACTN</name>
<gene>
    <name evidence="11" type="ORF">ACFSCS_03745</name>
</gene>
<keyword evidence="2" id="KW-1003">Cell membrane</keyword>
<feature type="compositionally biased region" description="Low complexity" evidence="7">
    <location>
        <begin position="465"/>
        <end position="477"/>
    </location>
</feature>
<keyword evidence="5 8" id="KW-0472">Membrane</keyword>
<proteinExistence type="inferred from homology"/>
<evidence type="ECO:0000256" key="3">
    <source>
        <dbReference type="ARBA" id="ARBA00022692"/>
    </source>
</evidence>
<feature type="transmembrane region" description="Helical" evidence="8">
    <location>
        <begin position="384"/>
        <end position="402"/>
    </location>
</feature>
<dbReference type="InterPro" id="IPR050539">
    <property type="entry name" value="ThrE_Dicarb/AminoAcid_Exp"/>
</dbReference>
<feature type="region of interest" description="Disordered" evidence="7">
    <location>
        <begin position="461"/>
        <end position="500"/>
    </location>
</feature>
<evidence type="ECO:0000256" key="1">
    <source>
        <dbReference type="ARBA" id="ARBA00004651"/>
    </source>
</evidence>
<organism evidence="11 12">
    <name type="scientific">Luteococcus peritonei</name>
    <dbReference type="NCBI Taxonomy" id="88874"/>
    <lineage>
        <taxon>Bacteria</taxon>
        <taxon>Bacillati</taxon>
        <taxon>Actinomycetota</taxon>
        <taxon>Actinomycetes</taxon>
        <taxon>Propionibacteriales</taxon>
        <taxon>Propionibacteriaceae</taxon>
        <taxon>Luteococcus</taxon>
    </lineage>
</organism>
<evidence type="ECO:0000256" key="5">
    <source>
        <dbReference type="ARBA" id="ARBA00023136"/>
    </source>
</evidence>
<comment type="caution">
    <text evidence="11">The sequence shown here is derived from an EMBL/GenBank/DDBJ whole genome shotgun (WGS) entry which is preliminary data.</text>
</comment>
<evidence type="ECO:0000259" key="9">
    <source>
        <dbReference type="Pfam" id="PF06738"/>
    </source>
</evidence>
<evidence type="ECO:0000256" key="7">
    <source>
        <dbReference type="SAM" id="MobiDB-lite"/>
    </source>
</evidence>
<feature type="domain" description="Threonine/serine exporter-like N-terminal" evidence="9">
    <location>
        <begin position="43"/>
        <end position="287"/>
    </location>
</feature>
<feature type="domain" description="Threonine/Serine exporter ThrE" evidence="10">
    <location>
        <begin position="314"/>
        <end position="435"/>
    </location>
</feature>
<keyword evidence="12" id="KW-1185">Reference proteome</keyword>
<feature type="transmembrane region" description="Helical" evidence="8">
    <location>
        <begin position="422"/>
        <end position="448"/>
    </location>
</feature>
<keyword evidence="4 8" id="KW-1133">Transmembrane helix</keyword>
<dbReference type="Pfam" id="PF12821">
    <property type="entry name" value="ThrE_2"/>
    <property type="match status" value="1"/>
</dbReference>
<feature type="transmembrane region" description="Helical" evidence="8">
    <location>
        <begin position="228"/>
        <end position="251"/>
    </location>
</feature>
<reference evidence="12" key="1">
    <citation type="journal article" date="2019" name="Int. J. Syst. Evol. Microbiol.">
        <title>The Global Catalogue of Microorganisms (GCM) 10K type strain sequencing project: providing services to taxonomists for standard genome sequencing and annotation.</title>
        <authorList>
            <consortium name="The Broad Institute Genomics Platform"/>
            <consortium name="The Broad Institute Genome Sequencing Center for Infectious Disease"/>
            <person name="Wu L."/>
            <person name="Ma J."/>
        </authorList>
    </citation>
    <scope>NUCLEOTIDE SEQUENCE [LARGE SCALE GENOMIC DNA]</scope>
    <source>
        <strain evidence="12">CAIM 431</strain>
    </source>
</reference>
<feature type="transmembrane region" description="Helical" evidence="8">
    <location>
        <begin position="201"/>
        <end position="222"/>
    </location>
</feature>
<evidence type="ECO:0000256" key="2">
    <source>
        <dbReference type="ARBA" id="ARBA00022475"/>
    </source>
</evidence>
<feature type="transmembrane region" description="Helical" evidence="8">
    <location>
        <begin position="148"/>
        <end position="166"/>
    </location>
</feature>
<evidence type="ECO:0000256" key="8">
    <source>
        <dbReference type="SAM" id="Phobius"/>
    </source>
</evidence>
<dbReference type="InterPro" id="IPR010619">
    <property type="entry name" value="ThrE-like_N"/>
</dbReference>
<comment type="similarity">
    <text evidence="6">Belongs to the ThrE exporter (TC 2.A.79) family.</text>
</comment>
<accession>A0ABW4RT90</accession>
<dbReference type="Proteomes" id="UP001597326">
    <property type="component" value="Unassembled WGS sequence"/>
</dbReference>
<comment type="subcellular location">
    <subcellularLocation>
        <location evidence="1">Cell membrane</location>
        <topology evidence="1">Multi-pass membrane protein</topology>
    </subcellularLocation>
</comment>
<sequence length="500" mass="52255">MTPRNRLAEAQRRLDHAYRRQRQAAAEQESADAESAIARSITDLTMRLGELCLASGAGTARTTQMLRHVARAYGLPIHVDVTYTRIILSYQPSIAADPITIMRSVAPGGVEYDRLTRLETLVARIEEDRLPLPDARDQLRRIVSEPRVYRRWVLLVAAAVMGGAVAMLLGGSWADILVAFLATGASELVRSELVLKGLANFFAQAAAAAVPTLAGLLVMATAPLLPTAAAVAPSMVIAAGMVALLAGLGVVTAAGDAIDGYYISAGARVVEVTVMTGGIVMGLVLTLWLGLRLGVPAYISPAEGFYTPTAIALVSAGIIAASFGVLCNMGPRSLVVATGLGVVLWAVYELADAVLVSYPARVGVAALLVGFLSRLVTRPLRIPMVAMITVGIAPLMPGLLLYRAIYGFTSTSVGLGDDPSMLLMTCSLTALALAAGSGFGANLAGVLLRLARMRRERAVRHARAAHPSSRLRSAAHARPQDVAGPGAPVDTTGSQPVTAS</sequence>
<dbReference type="RefSeq" id="WP_343872301.1">
    <property type="nucleotide sequence ID" value="NZ_BAAAIX010000007.1"/>
</dbReference>